<organism evidence="1 2">
    <name type="scientific">Cupriavidus pampae</name>
    <dbReference type="NCBI Taxonomy" id="659251"/>
    <lineage>
        <taxon>Bacteria</taxon>
        <taxon>Pseudomonadati</taxon>
        <taxon>Pseudomonadota</taxon>
        <taxon>Betaproteobacteria</taxon>
        <taxon>Burkholderiales</taxon>
        <taxon>Burkholderiaceae</taxon>
        <taxon>Cupriavidus</taxon>
    </lineage>
</organism>
<dbReference type="EMBL" id="CAJZAG010000012">
    <property type="protein sequence ID" value="CAG9183998.1"/>
    <property type="molecule type" value="Genomic_DNA"/>
</dbReference>
<sequence>MTHAVPTNAGHCAPGTVSASPLDARLGAGVTILHPCDAFAQRAGYASWAMAVAAMQAGVIVTAAAPQVGRSMLDFNLFVKQIREDGLMALTASEPDLGFVAVGFRADFPAEMLARAEREHAESAPWIVG</sequence>
<comment type="caution">
    <text evidence="1">The sequence shown here is derived from an EMBL/GenBank/DDBJ whole genome shotgun (WGS) entry which is preliminary data.</text>
</comment>
<evidence type="ECO:0000313" key="2">
    <source>
        <dbReference type="Proteomes" id="UP000706525"/>
    </source>
</evidence>
<dbReference type="RefSeq" id="WP_223994111.1">
    <property type="nucleotide sequence ID" value="NZ_CAJZAG010000012.1"/>
</dbReference>
<dbReference type="Proteomes" id="UP000706525">
    <property type="component" value="Unassembled WGS sequence"/>
</dbReference>
<gene>
    <name evidence="1" type="ORF">LMG32289_05482</name>
</gene>
<reference evidence="1 2" key="1">
    <citation type="submission" date="2021-08" db="EMBL/GenBank/DDBJ databases">
        <authorList>
            <person name="Peeters C."/>
        </authorList>
    </citation>
    <scope>NUCLEOTIDE SEQUENCE [LARGE SCALE GENOMIC DNA]</scope>
    <source>
        <strain evidence="1 2">LMG 32289</strain>
    </source>
</reference>
<accession>A0ABM8XUE1</accession>
<protein>
    <submittedName>
        <fullName evidence="1">Uncharacterized protein</fullName>
    </submittedName>
</protein>
<name>A0ABM8XUE1_9BURK</name>
<proteinExistence type="predicted"/>
<keyword evidence="2" id="KW-1185">Reference proteome</keyword>
<evidence type="ECO:0000313" key="1">
    <source>
        <dbReference type="EMBL" id="CAG9183998.1"/>
    </source>
</evidence>